<evidence type="ECO:0000313" key="5">
    <source>
        <dbReference type="Proteomes" id="UP000313390"/>
    </source>
</evidence>
<gene>
    <name evidence="4" type="ORF">FIB18_00210</name>
    <name evidence="3" type="ORF">GGQ79_000832</name>
</gene>
<dbReference type="Pfam" id="PF00665">
    <property type="entry name" value="rve"/>
    <property type="match status" value="1"/>
</dbReference>
<dbReference type="SUPFAM" id="SSF53098">
    <property type="entry name" value="Ribonuclease H-like"/>
    <property type="match status" value="1"/>
</dbReference>
<evidence type="ECO:0000259" key="2">
    <source>
        <dbReference type="PROSITE" id="PS50994"/>
    </source>
</evidence>
<evidence type="ECO:0000313" key="6">
    <source>
        <dbReference type="Proteomes" id="UP000553980"/>
    </source>
</evidence>
<comment type="caution">
    <text evidence="4">The sequence shown here is derived from an EMBL/GenBank/DDBJ whole genome shotgun (WGS) entry which is preliminary data.</text>
</comment>
<reference evidence="4" key="2">
    <citation type="submission" date="2019-06" db="EMBL/GenBank/DDBJ databases">
        <authorList>
            <person name="Hu M."/>
        </authorList>
    </citation>
    <scope>NUCLEOTIDE SEQUENCE</scope>
    <source>
        <strain evidence="4">08RB2639</strain>
    </source>
</reference>
<dbReference type="GO" id="GO:0003676">
    <property type="term" value="F:nucleic acid binding"/>
    <property type="evidence" value="ECO:0007669"/>
    <property type="project" value="InterPro"/>
</dbReference>
<reference evidence="3 6" key="3">
    <citation type="submission" date="2020-08" db="EMBL/GenBank/DDBJ databases">
        <title>Genomic Encyclopedia of Type Strains, Phase IV (KMG-IV): sequencing the most valuable type-strain genomes for metagenomic binning, comparative biology and taxonomic classification.</title>
        <authorList>
            <person name="Goeker M."/>
        </authorList>
    </citation>
    <scope>NUCLEOTIDE SEQUENCE [LARGE SCALE GENOMIC DNA]</scope>
    <source>
        <strain evidence="3 6">DSM 23868</strain>
    </source>
</reference>
<dbReference type="Pfam" id="PF09299">
    <property type="entry name" value="Mu-transpos_C"/>
    <property type="match status" value="1"/>
</dbReference>
<feature type="domain" description="Integrase catalytic" evidence="2">
    <location>
        <begin position="286"/>
        <end position="502"/>
    </location>
</feature>
<dbReference type="Proteomes" id="UP000313390">
    <property type="component" value="Unassembled WGS sequence"/>
</dbReference>
<organism evidence="4 5">
    <name type="scientific">Brucella pecoris</name>
    <dbReference type="NCBI Taxonomy" id="867683"/>
    <lineage>
        <taxon>Bacteria</taxon>
        <taxon>Pseudomonadati</taxon>
        <taxon>Pseudomonadota</taxon>
        <taxon>Alphaproteobacteria</taxon>
        <taxon>Hyphomicrobiales</taxon>
        <taxon>Brucellaceae</taxon>
        <taxon>Brucella/Ochrobactrum group</taxon>
        <taxon>Brucella</taxon>
    </lineage>
</organism>
<dbReference type="Gene3D" id="3.30.420.10">
    <property type="entry name" value="Ribonuclease H-like superfamily/Ribonuclease H"/>
    <property type="match status" value="1"/>
</dbReference>
<dbReference type="Proteomes" id="UP000553980">
    <property type="component" value="Unassembled WGS sequence"/>
</dbReference>
<dbReference type="GO" id="GO:0015074">
    <property type="term" value="P:DNA integration"/>
    <property type="evidence" value="ECO:0007669"/>
    <property type="project" value="InterPro"/>
</dbReference>
<sequence>MNSYFAQPATFQRSLVNMRKVDRLSYKNAHWIPVCRGDEGWHIKREDDSHEVVVGHQELYNEISAGRASVRYGYQEPEQQKLRIIFGDKKFSDFPEKVQKLALVREKLINRYDAEFPEYGRKRWNNEKLQRLLNTWHAEIQSNLLPSASRADRPMELTFYRAPSVKTFWRDYTKYHGCGGDVLGLVQRHHGPGIYYRSADPESIAFAHSEALRYMDNRKKSKAQVYQDYLAKLFEMNSSPDSQIKKVSRTKFESIIDGFDEYAKVAGRHGEAYAKRRLSSVKRSFHFEVPGDRIEMDFWNVELMSLFVETGMWSLLPESYRNQIGSTRIWFVAAIDVSTRYVLAFKASTNPNAANAVEAIRMIMSDKTHISTALGCETPWIGRLRPRQIYCDNGKEFVSQRTQEVLRNARIAFTRPPAGEPQARPFIERLFKTIGPMVAHHFDGRTFGSIHEKGDYNPEERLSLQSDELIKFFLYAICDIYHNKKHAGLADGTPHNAWVKATSRYPIDVAPDEEEMLHIFGEKVSRRISSYGVSFMGIPYSNDELTRLRLKHGQTDFEIKCDPANLRSIAVYAGKDKGWFSVENQIGLDDNVSLEEWIVARQQLRLANAKESESGLAAMYRAINKLRTSGDAAMIRAKLGARSLDSNALARLEAELCGSWIAKPDDQMQGLEALASLPGDLKLSDESAFVEYQTVQKKEIAAAKRAAKSERLETRANNTDTDLQTEPPVSRSGYYDEF</sequence>
<dbReference type="InterPro" id="IPR015378">
    <property type="entry name" value="Transposase-like_Mu_C"/>
</dbReference>
<feature type="region of interest" description="Disordered" evidence="1">
    <location>
        <begin position="705"/>
        <end position="738"/>
    </location>
</feature>
<reference evidence="4 5" key="1">
    <citation type="journal article" date="2011" name="Int. J. Syst. Evol. Microbiol.">
        <title>Ochrobactrum pecoris sp. nov., isolated from farm animals.</title>
        <authorList>
            <person name="Kampfer P."/>
            <person name="Huber B."/>
            <person name="Busse H.J."/>
            <person name="Scholz H.C."/>
            <person name="Tomaso H."/>
            <person name="Hotzel H."/>
            <person name="Melzer F."/>
        </authorList>
    </citation>
    <scope>NUCLEOTIDE SEQUENCE [LARGE SCALE GENOMIC DNA]</scope>
    <source>
        <strain evidence="4 5">08RB2639</strain>
    </source>
</reference>
<evidence type="ECO:0000313" key="4">
    <source>
        <dbReference type="EMBL" id="TNV15220.1"/>
    </source>
</evidence>
<evidence type="ECO:0000313" key="3">
    <source>
        <dbReference type="EMBL" id="MBB4092359.1"/>
    </source>
</evidence>
<dbReference type="RefSeq" id="WP_123218522.1">
    <property type="nucleotide sequence ID" value="NZ_JACIEX010000001.1"/>
</dbReference>
<keyword evidence="6" id="KW-1185">Reference proteome</keyword>
<protein>
    <submittedName>
        <fullName evidence="4">DDE-type integrase/transposase/recombinase</fullName>
    </submittedName>
    <submittedName>
        <fullName evidence="3">Transposase InsO family protein</fullName>
    </submittedName>
</protein>
<accession>A0A5C5CUV2</accession>
<name>A0A5C5CUV2_9HYPH</name>
<feature type="compositionally biased region" description="Polar residues" evidence="1">
    <location>
        <begin position="715"/>
        <end position="724"/>
    </location>
</feature>
<dbReference type="PROSITE" id="PS50994">
    <property type="entry name" value="INTEGRASE"/>
    <property type="match status" value="1"/>
</dbReference>
<dbReference type="EMBL" id="VEWK01000001">
    <property type="protein sequence ID" value="TNV15220.1"/>
    <property type="molecule type" value="Genomic_DNA"/>
</dbReference>
<dbReference type="AlphaFoldDB" id="A0A5C5CUV2"/>
<dbReference type="InterPro" id="IPR012337">
    <property type="entry name" value="RNaseH-like_sf"/>
</dbReference>
<feature type="compositionally biased region" description="Basic and acidic residues" evidence="1">
    <location>
        <begin position="705"/>
        <end position="714"/>
    </location>
</feature>
<dbReference type="EMBL" id="JACIEX010000001">
    <property type="protein sequence ID" value="MBB4092359.1"/>
    <property type="molecule type" value="Genomic_DNA"/>
</dbReference>
<dbReference type="InterPro" id="IPR001584">
    <property type="entry name" value="Integrase_cat-core"/>
</dbReference>
<dbReference type="OrthoDB" id="5287589at2"/>
<evidence type="ECO:0000256" key="1">
    <source>
        <dbReference type="SAM" id="MobiDB-lite"/>
    </source>
</evidence>
<proteinExistence type="predicted"/>
<dbReference type="InterPro" id="IPR036397">
    <property type="entry name" value="RNaseH_sf"/>
</dbReference>